<dbReference type="Proteomes" id="UP000356253">
    <property type="component" value="Unassembled WGS sequence"/>
</dbReference>
<reference evidence="1" key="1">
    <citation type="submission" date="2019-09" db="EMBL/GenBank/DDBJ databases">
        <authorList>
            <person name="Rodrigo-Torres L."/>
            <person name="Arahal R. D."/>
            <person name="Lucena T."/>
        </authorList>
    </citation>
    <scope>NUCLEOTIDE SEQUENCE</scope>
    <source>
        <strain evidence="1">ISS653</strain>
    </source>
</reference>
<protein>
    <submittedName>
        <fullName evidence="1">Uncharacterized protein</fullName>
    </submittedName>
</protein>
<evidence type="ECO:0000313" key="2">
    <source>
        <dbReference type="Proteomes" id="UP000356253"/>
    </source>
</evidence>
<gene>
    <name evidence="1" type="ORF">FVB9532_02931</name>
</gene>
<sequence length="213" mass="24531">MKKAIFFIFFIISSGCGFAQVEDSLITAVDFQQHLNEEFATKETSPLTDEDLKVFESLDFFEINQKYVVEATFSRTASELPFVMPTTTERQPIYVKYGELKFSLNNQEFSLNVYQNQRLLSEDKYKDYLFIPFTDLTNGETSYGGGRYLDFKIPNSSKVILDFNKAYNPYCAYNANYSCPIPPKENDLPVKIEAGVKKYKKRGVKPLQVDNVK</sequence>
<evidence type="ECO:0000313" key="1">
    <source>
        <dbReference type="EMBL" id="VVV01638.1"/>
    </source>
</evidence>
<name>A0AC61YB81_9FLAO</name>
<organism evidence="1 2">
    <name type="scientific">Mesonia oceanica</name>
    <dbReference type="NCBI Taxonomy" id="2687242"/>
    <lineage>
        <taxon>Bacteria</taxon>
        <taxon>Pseudomonadati</taxon>
        <taxon>Bacteroidota</taxon>
        <taxon>Flavobacteriia</taxon>
        <taxon>Flavobacteriales</taxon>
        <taxon>Flavobacteriaceae</taxon>
        <taxon>Mesonia</taxon>
    </lineage>
</organism>
<proteinExistence type="predicted"/>
<comment type="caution">
    <text evidence="1">The sequence shown here is derived from an EMBL/GenBank/DDBJ whole genome shotgun (WGS) entry which is preliminary data.</text>
</comment>
<accession>A0AC61YB81</accession>
<dbReference type="EMBL" id="CABVMM010000011">
    <property type="protein sequence ID" value="VVV01638.1"/>
    <property type="molecule type" value="Genomic_DNA"/>
</dbReference>
<keyword evidence="2" id="KW-1185">Reference proteome</keyword>